<proteinExistence type="inferred from homology"/>
<dbReference type="GO" id="GO:0003700">
    <property type="term" value="F:DNA-binding transcription factor activity"/>
    <property type="evidence" value="ECO:0007669"/>
    <property type="project" value="InterPro"/>
</dbReference>
<dbReference type="AlphaFoldDB" id="A0A9X1MB73"/>
<dbReference type="PANTHER" id="PTHR30346">
    <property type="entry name" value="TRANSCRIPTIONAL DUAL REGULATOR HCAR-RELATED"/>
    <property type="match status" value="1"/>
</dbReference>
<reference evidence="6" key="1">
    <citation type="submission" date="2021-10" db="EMBL/GenBank/DDBJ databases">
        <title>Novel species in genus Arthrobacter.</title>
        <authorList>
            <person name="Liu Y."/>
        </authorList>
    </citation>
    <scope>NUCLEOTIDE SEQUENCE</scope>
    <source>
        <strain evidence="6">Zg-Y453</strain>
    </source>
</reference>
<dbReference type="InterPro" id="IPR036388">
    <property type="entry name" value="WH-like_DNA-bd_sf"/>
</dbReference>
<keyword evidence="2" id="KW-0805">Transcription regulation</keyword>
<dbReference type="InterPro" id="IPR005119">
    <property type="entry name" value="LysR_subst-bd"/>
</dbReference>
<evidence type="ECO:0000256" key="1">
    <source>
        <dbReference type="ARBA" id="ARBA00009437"/>
    </source>
</evidence>
<dbReference type="GO" id="GO:0032993">
    <property type="term" value="C:protein-DNA complex"/>
    <property type="evidence" value="ECO:0007669"/>
    <property type="project" value="TreeGrafter"/>
</dbReference>
<comment type="similarity">
    <text evidence="1">Belongs to the LysR transcriptional regulatory family.</text>
</comment>
<sequence length="308" mass="33932">MSQFTLRQLRYFCAIASTGSISAAAAREHVSRSAMAAALDELERILKSQLCTRHKSHGVVLTASGQYVFEQALSLLRSADNLEATAGARELAGPLAVGCYPSLAPTILPQLVKLFERLHPEVELSIHPTDQETLLQQLKAGDLELAIMYNMHLDRRVETAWLYDTAMHVILAAGHPLADCDVVRAKDLENEPLILLDAPPSADDILSYFTAQGLSPTIRHRTRHFELARSLVAQGLGYSLFIQRPRNPSSYEGLPVLARALDPQPHLERVSVVWPAGRTLSAKALRFIELAQQNVASYAPEALYPSPR</sequence>
<dbReference type="Pfam" id="PF00126">
    <property type="entry name" value="HTH_1"/>
    <property type="match status" value="1"/>
</dbReference>
<dbReference type="SUPFAM" id="SSF53850">
    <property type="entry name" value="Periplasmic binding protein-like II"/>
    <property type="match status" value="1"/>
</dbReference>
<keyword evidence="4" id="KW-0804">Transcription</keyword>
<evidence type="ECO:0000256" key="2">
    <source>
        <dbReference type="ARBA" id="ARBA00023015"/>
    </source>
</evidence>
<feature type="domain" description="HTH lysR-type" evidence="5">
    <location>
        <begin position="4"/>
        <end position="62"/>
    </location>
</feature>
<keyword evidence="3" id="KW-0238">DNA-binding</keyword>
<keyword evidence="7" id="KW-1185">Reference proteome</keyword>
<name>A0A9X1MB73_9MICC</name>
<dbReference type="InterPro" id="IPR000847">
    <property type="entry name" value="LysR_HTH_N"/>
</dbReference>
<dbReference type="EMBL" id="JAJFZV010000001">
    <property type="protein sequence ID" value="MCC3296207.1"/>
    <property type="molecule type" value="Genomic_DNA"/>
</dbReference>
<dbReference type="Pfam" id="PF03466">
    <property type="entry name" value="LysR_substrate"/>
    <property type="match status" value="1"/>
</dbReference>
<dbReference type="InterPro" id="IPR036390">
    <property type="entry name" value="WH_DNA-bd_sf"/>
</dbReference>
<dbReference type="PANTHER" id="PTHR30346:SF0">
    <property type="entry name" value="HCA OPERON TRANSCRIPTIONAL ACTIVATOR HCAR"/>
    <property type="match status" value="1"/>
</dbReference>
<dbReference type="PROSITE" id="PS50931">
    <property type="entry name" value="HTH_LYSR"/>
    <property type="match status" value="1"/>
</dbReference>
<organism evidence="6 7">
    <name type="scientific">Arthrobacter caoxuetaonis</name>
    <dbReference type="NCBI Taxonomy" id="2886935"/>
    <lineage>
        <taxon>Bacteria</taxon>
        <taxon>Bacillati</taxon>
        <taxon>Actinomycetota</taxon>
        <taxon>Actinomycetes</taxon>
        <taxon>Micrococcales</taxon>
        <taxon>Micrococcaceae</taxon>
        <taxon>Arthrobacter</taxon>
    </lineage>
</organism>
<dbReference type="Proteomes" id="UP001139158">
    <property type="component" value="Unassembled WGS sequence"/>
</dbReference>
<accession>A0A9X1MB73</accession>
<evidence type="ECO:0000313" key="7">
    <source>
        <dbReference type="Proteomes" id="UP001139158"/>
    </source>
</evidence>
<evidence type="ECO:0000259" key="5">
    <source>
        <dbReference type="PROSITE" id="PS50931"/>
    </source>
</evidence>
<dbReference type="Gene3D" id="1.10.10.10">
    <property type="entry name" value="Winged helix-like DNA-binding domain superfamily/Winged helix DNA-binding domain"/>
    <property type="match status" value="1"/>
</dbReference>
<dbReference type="SUPFAM" id="SSF46785">
    <property type="entry name" value="Winged helix' DNA-binding domain"/>
    <property type="match status" value="1"/>
</dbReference>
<comment type="caution">
    <text evidence="6">The sequence shown here is derived from an EMBL/GenBank/DDBJ whole genome shotgun (WGS) entry which is preliminary data.</text>
</comment>
<evidence type="ECO:0000256" key="3">
    <source>
        <dbReference type="ARBA" id="ARBA00023125"/>
    </source>
</evidence>
<protein>
    <submittedName>
        <fullName evidence="6">LysR family transcriptional regulator</fullName>
    </submittedName>
</protein>
<evidence type="ECO:0000313" key="6">
    <source>
        <dbReference type="EMBL" id="MCC3296207.1"/>
    </source>
</evidence>
<dbReference type="RefSeq" id="WP_227893959.1">
    <property type="nucleotide sequence ID" value="NZ_CP099466.1"/>
</dbReference>
<dbReference type="Gene3D" id="3.40.190.10">
    <property type="entry name" value="Periplasmic binding protein-like II"/>
    <property type="match status" value="2"/>
</dbReference>
<gene>
    <name evidence="6" type="ORF">LJ757_00110</name>
</gene>
<dbReference type="GO" id="GO:0003677">
    <property type="term" value="F:DNA binding"/>
    <property type="evidence" value="ECO:0007669"/>
    <property type="project" value="UniProtKB-KW"/>
</dbReference>
<evidence type="ECO:0000256" key="4">
    <source>
        <dbReference type="ARBA" id="ARBA00023163"/>
    </source>
</evidence>